<evidence type="ECO:0000313" key="1">
    <source>
        <dbReference type="EMBL" id="KAJ3483934.1"/>
    </source>
</evidence>
<evidence type="ECO:0000313" key="2">
    <source>
        <dbReference type="Proteomes" id="UP001148737"/>
    </source>
</evidence>
<sequence>MDDRASRQSFIYARSHSEGVGLGGSVRVLFITKHSKTKFNPGPASTVFIMGSLAHNMSLGEIDVNSPNLRLHLQGFITLLMVSGGVQKVLERKDANILAIIYVIVSCTTMNTTSPSTDMINGEFSFTNQDIYTCYASTLHPSFPCPTQLFLCIRDVNRLRRQIASGDYSAGLMQAAIHAVFENIAAFRPDQWLERYEMPRASFRATLARIYQVAVALYAKLTLASHASIEYKADDQVAEARHLIHLIVSAKDSMPPKPMCWPLIVAGAALAPARYSDKAAVEERLHEVGSRSDAGDGALAALTCLRAFWVSGKTSWDDCFTKPIFPLAE</sequence>
<reference evidence="1" key="1">
    <citation type="submission" date="2022-07" db="EMBL/GenBank/DDBJ databases">
        <title>Genome Sequence of Lecanicillium saksenae.</title>
        <authorList>
            <person name="Buettner E."/>
        </authorList>
    </citation>
    <scope>NUCLEOTIDE SEQUENCE</scope>
    <source>
        <strain evidence="1">VT-O1</strain>
    </source>
</reference>
<dbReference type="Proteomes" id="UP001148737">
    <property type="component" value="Unassembled WGS sequence"/>
</dbReference>
<accession>A0ACC1QPV6</accession>
<dbReference type="EMBL" id="JANAKD010001062">
    <property type="protein sequence ID" value="KAJ3483934.1"/>
    <property type="molecule type" value="Genomic_DNA"/>
</dbReference>
<gene>
    <name evidence="1" type="ORF">NLG97_g7180</name>
</gene>
<comment type="caution">
    <text evidence="1">The sequence shown here is derived from an EMBL/GenBank/DDBJ whole genome shotgun (WGS) entry which is preliminary data.</text>
</comment>
<keyword evidence="2" id="KW-1185">Reference proteome</keyword>
<protein>
    <submittedName>
        <fullName evidence="1">Uncharacterized protein</fullName>
    </submittedName>
</protein>
<organism evidence="1 2">
    <name type="scientific">Lecanicillium saksenae</name>
    <dbReference type="NCBI Taxonomy" id="468837"/>
    <lineage>
        <taxon>Eukaryota</taxon>
        <taxon>Fungi</taxon>
        <taxon>Dikarya</taxon>
        <taxon>Ascomycota</taxon>
        <taxon>Pezizomycotina</taxon>
        <taxon>Sordariomycetes</taxon>
        <taxon>Hypocreomycetidae</taxon>
        <taxon>Hypocreales</taxon>
        <taxon>Cordycipitaceae</taxon>
        <taxon>Lecanicillium</taxon>
    </lineage>
</organism>
<proteinExistence type="predicted"/>
<name>A0ACC1QPV6_9HYPO</name>